<dbReference type="GO" id="GO:0005829">
    <property type="term" value="C:cytosol"/>
    <property type="evidence" value="ECO:0007669"/>
    <property type="project" value="TreeGrafter"/>
</dbReference>
<evidence type="ECO:0000256" key="3">
    <source>
        <dbReference type="ARBA" id="ARBA00022840"/>
    </source>
</evidence>
<evidence type="ECO:0000256" key="2">
    <source>
        <dbReference type="ARBA" id="ARBA00022755"/>
    </source>
</evidence>
<dbReference type="InterPro" id="IPR011761">
    <property type="entry name" value="ATP-grasp"/>
</dbReference>
<dbReference type="InterPro" id="IPR054350">
    <property type="entry name" value="PurT/PurK_preATP-grasp"/>
</dbReference>
<keyword evidence="9" id="KW-1185">Reference proteome</keyword>
<dbReference type="AlphaFoldDB" id="A0A1I7MPG3"/>
<dbReference type="NCBIfam" id="NF004679">
    <property type="entry name" value="PRK06019.1-5"/>
    <property type="match status" value="1"/>
</dbReference>
<dbReference type="GO" id="GO:0046872">
    <property type="term" value="F:metal ion binding"/>
    <property type="evidence" value="ECO:0007669"/>
    <property type="project" value="InterPro"/>
</dbReference>
<comment type="function">
    <text evidence="4">Catalyzes the ATP-dependent conversion of 5-aminoimidazole ribonucleotide (AIR) and HCO(3)(-) to N5-carboxyaminoimidazole ribonucleotide (N5-CAIR).</text>
</comment>
<feature type="domain" description="ATP-grasp" evidence="7">
    <location>
        <begin position="90"/>
        <end position="281"/>
    </location>
</feature>
<comment type="function">
    <text evidence="5">Catalyzes the ATP-dependent conversion of 5-aminoimidazole ribonucleotide (AIR) and HCO(3)- to N5-carboxyaminoimidazole ribonucleotide (N5-CAIR).</text>
</comment>
<dbReference type="GO" id="GO:0005524">
    <property type="term" value="F:ATP binding"/>
    <property type="evidence" value="ECO:0007669"/>
    <property type="project" value="UniProtKB-UniRule"/>
</dbReference>
<evidence type="ECO:0000256" key="5">
    <source>
        <dbReference type="RuleBase" id="RU361200"/>
    </source>
</evidence>
<dbReference type="InterPro" id="IPR016185">
    <property type="entry name" value="PreATP-grasp_dom_sf"/>
</dbReference>
<dbReference type="InterPro" id="IPR011054">
    <property type="entry name" value="Rudment_hybrid_motif"/>
</dbReference>
<comment type="similarity">
    <text evidence="4 5">Belongs to the PurK/PurT family.</text>
</comment>
<comment type="catalytic activity">
    <reaction evidence="4 5">
        <text>5-amino-1-(5-phospho-beta-D-ribosyl)imidazole + hydrogencarbonate + ATP = 5-carboxyamino-1-(5-phospho-D-ribosyl)imidazole + ADP + phosphate + 2 H(+)</text>
        <dbReference type="Rhea" id="RHEA:19317"/>
        <dbReference type="ChEBI" id="CHEBI:15378"/>
        <dbReference type="ChEBI" id="CHEBI:17544"/>
        <dbReference type="ChEBI" id="CHEBI:30616"/>
        <dbReference type="ChEBI" id="CHEBI:43474"/>
        <dbReference type="ChEBI" id="CHEBI:58730"/>
        <dbReference type="ChEBI" id="CHEBI:137981"/>
        <dbReference type="ChEBI" id="CHEBI:456216"/>
        <dbReference type="EC" id="6.3.4.18"/>
    </reaction>
</comment>
<organism evidence="8 9">
    <name type="scientific">Micrococcus terreus</name>
    <dbReference type="NCBI Taxonomy" id="574650"/>
    <lineage>
        <taxon>Bacteria</taxon>
        <taxon>Bacillati</taxon>
        <taxon>Actinomycetota</taxon>
        <taxon>Actinomycetes</taxon>
        <taxon>Micrococcales</taxon>
        <taxon>Micrococcaceae</taxon>
        <taxon>Micrococcus</taxon>
    </lineage>
</organism>
<dbReference type="PROSITE" id="PS50975">
    <property type="entry name" value="ATP_GRASP"/>
    <property type="match status" value="1"/>
</dbReference>
<feature type="binding site" evidence="4">
    <location>
        <begin position="251"/>
        <end position="252"/>
    </location>
    <ligand>
        <name>ATP</name>
        <dbReference type="ChEBI" id="CHEBI:30616"/>
    </ligand>
</feature>
<dbReference type="UniPathway" id="UPA00074">
    <property type="reaction ID" value="UER00942"/>
</dbReference>
<dbReference type="InterPro" id="IPR005875">
    <property type="entry name" value="PurK"/>
</dbReference>
<name>A0A1I7MPG3_9MICC</name>
<feature type="region of interest" description="Disordered" evidence="6">
    <location>
        <begin position="364"/>
        <end position="387"/>
    </location>
</feature>
<dbReference type="Proteomes" id="UP000198881">
    <property type="component" value="Unassembled WGS sequence"/>
</dbReference>
<dbReference type="Gene3D" id="3.30.470.20">
    <property type="entry name" value="ATP-grasp fold, B domain"/>
    <property type="match status" value="1"/>
</dbReference>
<dbReference type="Gene3D" id="3.30.1490.20">
    <property type="entry name" value="ATP-grasp fold, A domain"/>
    <property type="match status" value="1"/>
</dbReference>
<evidence type="ECO:0000256" key="1">
    <source>
        <dbReference type="ARBA" id="ARBA00022741"/>
    </source>
</evidence>
<keyword evidence="2 4" id="KW-0658">Purine biosynthesis</keyword>
<dbReference type="PANTHER" id="PTHR11609:SF5">
    <property type="entry name" value="PHOSPHORIBOSYLAMINOIMIDAZOLE CARBOXYLASE"/>
    <property type="match status" value="1"/>
</dbReference>
<evidence type="ECO:0000313" key="9">
    <source>
        <dbReference type="Proteomes" id="UP000198881"/>
    </source>
</evidence>
<dbReference type="EC" id="6.3.4.18" evidence="4 5"/>
<feature type="binding site" evidence="4">
    <location>
        <position position="171"/>
    </location>
    <ligand>
        <name>ATP</name>
        <dbReference type="ChEBI" id="CHEBI:30616"/>
    </ligand>
</feature>
<protein>
    <recommendedName>
        <fullName evidence="4 5">N5-carboxyaminoimidazole ribonucleotide synthase</fullName>
        <shortName evidence="4 5">N5-CAIR synthase</shortName>
        <ecNumber evidence="4 5">6.3.4.18</ecNumber>
    </recommendedName>
    <alternativeName>
        <fullName evidence="4 5">5-(carboxyamino)imidazole ribonucleotide synthetase</fullName>
    </alternativeName>
</protein>
<dbReference type="InterPro" id="IPR013815">
    <property type="entry name" value="ATP_grasp_subdomain_1"/>
</dbReference>
<dbReference type="InterPro" id="IPR040686">
    <property type="entry name" value="PurK_C"/>
</dbReference>
<dbReference type="SUPFAM" id="SSF52440">
    <property type="entry name" value="PreATP-grasp domain"/>
    <property type="match status" value="1"/>
</dbReference>
<dbReference type="GO" id="GO:0004638">
    <property type="term" value="F:phosphoribosylaminoimidazole carboxylase activity"/>
    <property type="evidence" value="ECO:0007669"/>
    <property type="project" value="InterPro"/>
</dbReference>
<dbReference type="Pfam" id="PF02222">
    <property type="entry name" value="ATP-grasp"/>
    <property type="match status" value="1"/>
</dbReference>
<evidence type="ECO:0000256" key="6">
    <source>
        <dbReference type="SAM" id="MobiDB-lite"/>
    </source>
</evidence>
<dbReference type="STRING" id="574650.SAMN04487966_108115"/>
<dbReference type="NCBIfam" id="NF004680">
    <property type="entry name" value="PRK06019.1-6"/>
    <property type="match status" value="1"/>
</dbReference>
<dbReference type="GO" id="GO:0034028">
    <property type="term" value="F:5-(carboxyamino)imidazole ribonucleotide synthase activity"/>
    <property type="evidence" value="ECO:0007669"/>
    <property type="project" value="UniProtKB-UniRule"/>
</dbReference>
<evidence type="ECO:0000313" key="8">
    <source>
        <dbReference type="EMBL" id="SFV23788.1"/>
    </source>
</evidence>
<evidence type="ECO:0000259" key="7">
    <source>
        <dbReference type="PROSITE" id="PS50975"/>
    </source>
</evidence>
<dbReference type="Gene3D" id="3.40.50.20">
    <property type="match status" value="1"/>
</dbReference>
<dbReference type="PANTHER" id="PTHR11609">
    <property type="entry name" value="PURINE BIOSYNTHESIS PROTEIN 6/7, PUR6/7"/>
    <property type="match status" value="1"/>
</dbReference>
<dbReference type="HAMAP" id="MF_01928">
    <property type="entry name" value="PurK"/>
    <property type="match status" value="1"/>
</dbReference>
<dbReference type="SUPFAM" id="SSF51246">
    <property type="entry name" value="Rudiment single hybrid motif"/>
    <property type="match status" value="1"/>
</dbReference>
<keyword evidence="4 5" id="KW-0436">Ligase</keyword>
<keyword evidence="1 4" id="KW-0547">Nucleotide-binding</keyword>
<comment type="caution">
    <text evidence="4">Lacks conserved residue(s) required for the propagation of feature annotation.</text>
</comment>
<dbReference type="Pfam" id="PF22660">
    <property type="entry name" value="RS_preATP-grasp-like"/>
    <property type="match status" value="1"/>
</dbReference>
<evidence type="ECO:0000256" key="4">
    <source>
        <dbReference type="HAMAP-Rule" id="MF_01928"/>
    </source>
</evidence>
<comment type="pathway">
    <text evidence="4 5">Purine metabolism; IMP biosynthesis via de novo pathway; 5-amino-1-(5-phospho-D-ribosyl)imidazole-4-carboxylate from 5-amino-1-(5-phospho-D-ribosyl)imidazole (N5-CAIR route): step 1/2.</text>
</comment>
<dbReference type="InterPro" id="IPR003135">
    <property type="entry name" value="ATP-grasp_carboxylate-amine"/>
</dbReference>
<feature type="binding site" evidence="4">
    <location>
        <position position="126"/>
    </location>
    <ligand>
        <name>ATP</name>
        <dbReference type="ChEBI" id="CHEBI:30616"/>
    </ligand>
</feature>
<proteinExistence type="inferred from homology"/>
<comment type="subunit">
    <text evidence="4 5">Homodimer.</text>
</comment>
<dbReference type="SUPFAM" id="SSF56059">
    <property type="entry name" value="Glutathione synthetase ATP-binding domain-like"/>
    <property type="match status" value="1"/>
</dbReference>
<keyword evidence="3 4" id="KW-0067">ATP-binding</keyword>
<feature type="binding site" evidence="4">
    <location>
        <begin position="163"/>
        <end position="166"/>
    </location>
    <ligand>
        <name>ATP</name>
        <dbReference type="ChEBI" id="CHEBI:30616"/>
    </ligand>
</feature>
<dbReference type="GO" id="GO:0006189">
    <property type="term" value="P:'de novo' IMP biosynthetic process"/>
    <property type="evidence" value="ECO:0007669"/>
    <property type="project" value="UniProtKB-UniRule"/>
</dbReference>
<sequence>MMAPPATALGIRLRVLAEGPDVSAVTAADHEVGDYRDLAALRAFAATVDVVTFDHEHVPAEHLRTLQAEGVVLHPGPDALQYAQDKLLMRQACERLGLPNPEWAAVSSVSELTAFGERIGWPVVLKTPRGGYDGKGVRVVRTPEQAAACTDWFELDFEALLVEQMVPFTRELSAQVARTPSGQTAVYPVVESLQTEGVCDLVTAPAPGLSPTTASAAQQAAVTLAEGLGVTGMLAVELFETPGTGPGFMVNELAMRPHNSGHWSMDGAVTGQFEQHVRAVLDLPLGSTDPVGAYTVMKNYLGGANQDLYSAFPEALRAHPEAKVHAYGKSVRPGRKIGHVNVVAPRPEDLDAARAAAEGAAAIIRDGSSATRPEPAQPAQPAQTQES</sequence>
<dbReference type="NCBIfam" id="TIGR01161">
    <property type="entry name" value="purK"/>
    <property type="match status" value="1"/>
</dbReference>
<dbReference type="EMBL" id="FPCG01000008">
    <property type="protein sequence ID" value="SFV23788.1"/>
    <property type="molecule type" value="Genomic_DNA"/>
</dbReference>
<feature type="binding site" evidence="4">
    <location>
        <position position="86"/>
    </location>
    <ligand>
        <name>ATP</name>
        <dbReference type="ChEBI" id="CHEBI:30616"/>
    </ligand>
</feature>
<gene>
    <name evidence="4 5" type="primary">purK</name>
    <name evidence="8" type="ORF">SAMN04487966_108115</name>
</gene>
<reference evidence="8 9" key="1">
    <citation type="submission" date="2016-10" db="EMBL/GenBank/DDBJ databases">
        <authorList>
            <person name="de Groot N.N."/>
        </authorList>
    </citation>
    <scope>NUCLEOTIDE SEQUENCE [LARGE SCALE GENOMIC DNA]</scope>
    <source>
        <strain evidence="8 9">CGMCC 1.7054</strain>
    </source>
</reference>
<dbReference type="Pfam" id="PF17769">
    <property type="entry name" value="PurK_C"/>
    <property type="match status" value="1"/>
</dbReference>
<accession>A0A1I7MPG3</accession>